<keyword evidence="2" id="KW-1185">Reference proteome</keyword>
<gene>
    <name evidence="1" type="ORF">FM119_04520</name>
</gene>
<name>A0A1R4IZR7_9MICO</name>
<organism evidence="1 2">
    <name type="scientific">Mycetocola reblochoni REB411</name>
    <dbReference type="NCBI Taxonomy" id="1255698"/>
    <lineage>
        <taxon>Bacteria</taxon>
        <taxon>Bacillati</taxon>
        <taxon>Actinomycetota</taxon>
        <taxon>Actinomycetes</taxon>
        <taxon>Micrococcales</taxon>
        <taxon>Microbacteriaceae</taxon>
        <taxon>Mycetocola</taxon>
    </lineage>
</organism>
<sequence length="51" mass="5454">MTNDDTSALLTSAGLIDELPLDERAAAYERAVAELERRLDAADAPQGPRPS</sequence>
<proteinExistence type="predicted"/>
<accession>A0A1R4IZR7</accession>
<dbReference type="AlphaFoldDB" id="A0A1R4IZR7"/>
<protein>
    <submittedName>
        <fullName evidence="1">Uncharacterized protein</fullName>
    </submittedName>
</protein>
<reference evidence="2" key="1">
    <citation type="submission" date="2017-02" db="EMBL/GenBank/DDBJ databases">
        <authorList>
            <person name="Dridi B."/>
        </authorList>
    </citation>
    <scope>NUCLEOTIDE SEQUENCE [LARGE SCALE GENOMIC DNA]</scope>
    <source>
        <strain evidence="2">EB411</strain>
    </source>
</reference>
<dbReference type="RefSeq" id="WP_179205198.1">
    <property type="nucleotide sequence ID" value="NZ_FUKR01000024.1"/>
</dbReference>
<evidence type="ECO:0000313" key="1">
    <source>
        <dbReference type="EMBL" id="SJN25174.1"/>
    </source>
</evidence>
<dbReference type="Proteomes" id="UP000196778">
    <property type="component" value="Unassembled WGS sequence"/>
</dbReference>
<dbReference type="EMBL" id="FUKR01000024">
    <property type="protein sequence ID" value="SJN25174.1"/>
    <property type="molecule type" value="Genomic_DNA"/>
</dbReference>
<evidence type="ECO:0000313" key="2">
    <source>
        <dbReference type="Proteomes" id="UP000196778"/>
    </source>
</evidence>